<organism evidence="2 3">
    <name type="scientific">Paremcibacter congregatus</name>
    <dbReference type="NCBI Taxonomy" id="2043170"/>
    <lineage>
        <taxon>Bacteria</taxon>
        <taxon>Pseudomonadati</taxon>
        <taxon>Pseudomonadota</taxon>
        <taxon>Alphaproteobacteria</taxon>
        <taxon>Emcibacterales</taxon>
        <taxon>Emcibacteraceae</taxon>
        <taxon>Paremcibacter</taxon>
    </lineage>
</organism>
<gene>
    <name evidence="2" type="ORF">CRD36_04060</name>
</gene>
<dbReference type="Proteomes" id="UP000229730">
    <property type="component" value="Unassembled WGS sequence"/>
</dbReference>
<dbReference type="AlphaFoldDB" id="A0A2G4YUD7"/>
<evidence type="ECO:0000313" key="3">
    <source>
        <dbReference type="Proteomes" id="UP000229730"/>
    </source>
</evidence>
<dbReference type="InParanoid" id="A0A2G4YUD7"/>
<dbReference type="SUPFAM" id="SSF46785">
    <property type="entry name" value="Winged helix' DNA-binding domain"/>
    <property type="match status" value="1"/>
</dbReference>
<keyword evidence="3" id="KW-1185">Reference proteome</keyword>
<evidence type="ECO:0000259" key="1">
    <source>
        <dbReference type="Pfam" id="PF01022"/>
    </source>
</evidence>
<dbReference type="Pfam" id="PF01022">
    <property type="entry name" value="HTH_5"/>
    <property type="match status" value="1"/>
</dbReference>
<name>A0A2G4YUD7_9PROT</name>
<dbReference type="GO" id="GO:0003700">
    <property type="term" value="F:DNA-binding transcription factor activity"/>
    <property type="evidence" value="ECO:0007669"/>
    <property type="project" value="InterPro"/>
</dbReference>
<dbReference type="InterPro" id="IPR036388">
    <property type="entry name" value="WH-like_DNA-bd_sf"/>
</dbReference>
<protein>
    <submittedName>
        <fullName evidence="2">Transcriptional regulator</fullName>
    </submittedName>
</protein>
<comment type="caution">
    <text evidence="2">The sequence shown here is derived from an EMBL/GenBank/DDBJ whole genome shotgun (WGS) entry which is preliminary data.</text>
</comment>
<sequence length="222" mass="24671">MTLKTQKKTAAEKTRARILTLLKQQGPQEAPALAASLGVTDMAIRQHLYALEELGDICHCKVARPKGRPAKLWQLTEQAQTHFPNTHADFSTGLISSIKKTFGDQGMEKLLDVRLREQVTDYQTQIDADDPLAEKLAALSDLRSREGYMTDILPGDRKDSFLFVENNCPVCEAARVCSGICARELDLFKSVLGDKVSVNRTEHIIKGARRCAYTVVPKGEED</sequence>
<dbReference type="Gene3D" id="1.10.10.10">
    <property type="entry name" value="Winged helix-like DNA-binding domain superfamily/Winged helix DNA-binding domain"/>
    <property type="match status" value="1"/>
</dbReference>
<feature type="domain" description="HTH arsR-type" evidence="1">
    <location>
        <begin position="13"/>
        <end position="55"/>
    </location>
</feature>
<dbReference type="EMBL" id="PDEM01000009">
    <property type="protein sequence ID" value="PHZ85860.1"/>
    <property type="molecule type" value="Genomic_DNA"/>
</dbReference>
<accession>A0A2G4YUD7</accession>
<dbReference type="InterPro" id="IPR036390">
    <property type="entry name" value="WH_DNA-bd_sf"/>
</dbReference>
<evidence type="ECO:0000313" key="2">
    <source>
        <dbReference type="EMBL" id="PHZ85860.1"/>
    </source>
</evidence>
<proteinExistence type="predicted"/>
<dbReference type="InterPro" id="IPR001845">
    <property type="entry name" value="HTH_ArsR_DNA-bd_dom"/>
</dbReference>
<dbReference type="PANTHER" id="PTHR38600:SF2">
    <property type="entry name" value="SLL0088 PROTEIN"/>
    <property type="match status" value="1"/>
</dbReference>
<dbReference type="RefSeq" id="WP_099471445.1">
    <property type="nucleotide sequence ID" value="NZ_CP041025.1"/>
</dbReference>
<dbReference type="PANTHER" id="PTHR38600">
    <property type="entry name" value="TRANSCRIPTIONAL REGULATORY PROTEIN"/>
    <property type="match status" value="1"/>
</dbReference>
<reference evidence="2 3" key="1">
    <citation type="submission" date="2017-10" db="EMBL/GenBank/DDBJ databases">
        <title>Frigbacter circumglobatus gen. nov. sp. nov., isolated from sediment cultured in situ.</title>
        <authorList>
            <person name="Zhao Z."/>
        </authorList>
    </citation>
    <scope>NUCLEOTIDE SEQUENCE [LARGE SCALE GENOMIC DNA]</scope>
    <source>
        <strain evidence="2 3">ZYL</strain>
    </source>
</reference>
<dbReference type="OrthoDB" id="155998at2"/>